<evidence type="ECO:0000259" key="1">
    <source>
        <dbReference type="Pfam" id="PF02342"/>
    </source>
</evidence>
<evidence type="ECO:0000313" key="4">
    <source>
        <dbReference type="Proteomes" id="UP000190750"/>
    </source>
</evidence>
<dbReference type="InterPro" id="IPR003325">
    <property type="entry name" value="TerD"/>
</dbReference>
<name>A0A1T1AMF2_RHOFE</name>
<dbReference type="EMBL" id="MTJN01000002">
    <property type="protein sequence ID" value="OOV07684.1"/>
    <property type="molecule type" value="Genomic_DNA"/>
</dbReference>
<evidence type="ECO:0000313" key="3">
    <source>
        <dbReference type="EMBL" id="OOV07684.1"/>
    </source>
</evidence>
<keyword evidence="4" id="KW-1185">Reference proteome</keyword>
<gene>
    <name evidence="2" type="ORF">RF819_00140</name>
    <name evidence="3" type="ORF">RF819_13965</name>
</gene>
<dbReference type="Pfam" id="PF02342">
    <property type="entry name" value="TerD"/>
    <property type="match status" value="1"/>
</dbReference>
<proteinExistence type="predicted"/>
<organism evidence="2 4">
    <name type="scientific">Rhodoferax fermentans</name>
    <dbReference type="NCBI Taxonomy" id="28066"/>
    <lineage>
        <taxon>Bacteria</taxon>
        <taxon>Pseudomonadati</taxon>
        <taxon>Pseudomonadota</taxon>
        <taxon>Betaproteobacteria</taxon>
        <taxon>Burkholderiales</taxon>
        <taxon>Comamonadaceae</taxon>
        <taxon>Rhodoferax</taxon>
    </lineage>
</organism>
<protein>
    <submittedName>
        <fullName evidence="2">Stress protein</fullName>
    </submittedName>
</protein>
<dbReference type="AlphaFoldDB" id="A0A1T1AMF2"/>
<reference evidence="2 4" key="1">
    <citation type="submission" date="2017-01" db="EMBL/GenBank/DDBJ databases">
        <title>Genome sequencing of Rhodoferax fermentans JCM 7819.</title>
        <authorList>
            <person name="Kim Y.J."/>
            <person name="Farh M.E.-A."/>
            <person name="Yang D.-C."/>
        </authorList>
    </citation>
    <scope>NUCLEOTIDE SEQUENCE [LARGE SCALE GENOMIC DNA]</scope>
    <source>
        <strain evidence="2 4">JCM 7819</strain>
    </source>
</reference>
<dbReference type="OrthoDB" id="9149914at2"/>
<dbReference type="RefSeq" id="WP_078363108.1">
    <property type="nucleotide sequence ID" value="NZ_MTJN01000002.1"/>
</dbReference>
<dbReference type="Gene3D" id="2.60.60.30">
    <property type="entry name" value="sav2460 like domains"/>
    <property type="match status" value="1"/>
</dbReference>
<dbReference type="Proteomes" id="UP000190750">
    <property type="component" value="Unassembled WGS sequence"/>
</dbReference>
<dbReference type="EMBL" id="MTJN01000002">
    <property type="protein sequence ID" value="OOV05332.1"/>
    <property type="molecule type" value="Genomic_DNA"/>
</dbReference>
<dbReference type="STRING" id="28066.RF819_00140"/>
<accession>A0A1T1AMF2</accession>
<sequence>MLTLTLDKPGAAPARKLQLSLNKGAAFKVTIAWQCDARHQDDIDIHALEACNGGNGAKVTVLEEILSTYNTTKMSPKTGVLPTAADGSFATPTGGLRHSGDVRVQGNTENIVIDGSKLPADVNEIPLFATVHKAEHTAGHDEGSAAEDEAAFADIEVCTVTIADESGRELGAYQLSKEFGEFNVVQLGSIMHGDNGWEYAPVGRGFTGTFNDVLGHFS</sequence>
<evidence type="ECO:0000313" key="2">
    <source>
        <dbReference type="EMBL" id="OOV05332.1"/>
    </source>
</evidence>
<feature type="domain" description="TerD" evidence="1">
    <location>
        <begin position="90"/>
        <end position="217"/>
    </location>
</feature>
<comment type="caution">
    <text evidence="2">The sequence shown here is derived from an EMBL/GenBank/DDBJ whole genome shotgun (WGS) entry which is preliminary data.</text>
</comment>